<feature type="compositionally biased region" description="Polar residues" evidence="4">
    <location>
        <begin position="324"/>
        <end position="333"/>
    </location>
</feature>
<keyword evidence="3" id="KW-0539">Nucleus</keyword>
<feature type="compositionally biased region" description="Basic residues" evidence="4">
    <location>
        <begin position="240"/>
        <end position="250"/>
    </location>
</feature>
<dbReference type="PANTHER" id="PTHR14369">
    <property type="entry name" value="SURFEIT LOCUS PROTEIN 6"/>
    <property type="match status" value="1"/>
</dbReference>
<comment type="similarity">
    <text evidence="2">Belongs to the SURF6 family.</text>
</comment>
<evidence type="ECO:0000256" key="4">
    <source>
        <dbReference type="SAM" id="MobiDB-lite"/>
    </source>
</evidence>
<feature type="compositionally biased region" description="Basic and acidic residues" evidence="4">
    <location>
        <begin position="307"/>
        <end position="321"/>
    </location>
</feature>
<evidence type="ECO:0008006" key="9">
    <source>
        <dbReference type="Google" id="ProtNLM"/>
    </source>
</evidence>
<evidence type="ECO:0000313" key="7">
    <source>
        <dbReference type="EMBL" id="GIL53095.1"/>
    </source>
</evidence>
<dbReference type="GO" id="GO:0042274">
    <property type="term" value="P:ribosomal small subunit biogenesis"/>
    <property type="evidence" value="ECO:0007669"/>
    <property type="project" value="TreeGrafter"/>
</dbReference>
<feature type="compositionally biased region" description="Low complexity" evidence="4">
    <location>
        <begin position="167"/>
        <end position="178"/>
    </location>
</feature>
<dbReference type="Pfam" id="PF04935">
    <property type="entry name" value="SURF6"/>
    <property type="match status" value="1"/>
</dbReference>
<dbReference type="PANTHER" id="PTHR14369:SF0">
    <property type="entry name" value="SURFEIT LOCUS PROTEIN 6"/>
    <property type="match status" value="1"/>
</dbReference>
<feature type="region of interest" description="Disordered" evidence="4">
    <location>
        <begin position="66"/>
        <end position="108"/>
    </location>
</feature>
<protein>
    <recommendedName>
        <fullName evidence="9">Ribosomal RNA-processing protein 14/surfeit locus protein 6 C-terminal domain-containing protein</fullName>
    </recommendedName>
</protein>
<name>A0A8J4B7L3_9CHLO</name>
<dbReference type="Pfam" id="PF15459">
    <property type="entry name" value="RRP14"/>
    <property type="match status" value="1"/>
</dbReference>
<feature type="region of interest" description="Disordered" evidence="4">
    <location>
        <begin position="307"/>
        <end position="384"/>
    </location>
</feature>
<dbReference type="InterPro" id="IPR029190">
    <property type="entry name" value="Rrp14/SURF6_C"/>
</dbReference>
<evidence type="ECO:0000259" key="5">
    <source>
        <dbReference type="Pfam" id="PF04935"/>
    </source>
</evidence>
<organism evidence="7 8">
    <name type="scientific">Volvox africanus</name>
    <dbReference type="NCBI Taxonomy" id="51714"/>
    <lineage>
        <taxon>Eukaryota</taxon>
        <taxon>Viridiplantae</taxon>
        <taxon>Chlorophyta</taxon>
        <taxon>core chlorophytes</taxon>
        <taxon>Chlorophyceae</taxon>
        <taxon>CS clade</taxon>
        <taxon>Chlamydomonadales</taxon>
        <taxon>Volvocaceae</taxon>
        <taxon>Volvox</taxon>
    </lineage>
</organism>
<feature type="compositionally biased region" description="Gly residues" evidence="4">
    <location>
        <begin position="375"/>
        <end position="384"/>
    </location>
</feature>
<dbReference type="Proteomes" id="UP000747399">
    <property type="component" value="Unassembled WGS sequence"/>
</dbReference>
<sequence>MVPDLAEHARFFDHLVELVPAKYYYGDDYEKVLPRHLAKAARAAYKADVKFKAKVAKREKLDPNKVATTLELQRRKAQAKDDDGDGSGPSPSGRKNADPAATQPTENQPAAANGLHLQLSGAALSRQQLLDRLHKKVEEARRRRKAPESTAAKAKEWRQNALQGNVAAKQKQQRQLLAGTKRKGGAAEEPAAGSDTPGGDKHTKLLAKKVRREDHGGASSGEEQPDFKFARIEFEDGGRHGKHAAARKPPKQLLLKQVEAKKAELEALEGTEEGKAKAQEGAWKAAIARAAGEKVLDDPKLLRRSLKRESKLREKHSKAWQERVATQQESQAARQAKRKENLAARRQTKLDNKKAKREKKLLRPGFEGRKEGFISTGGGGGGAK</sequence>
<proteinExistence type="inferred from homology"/>
<evidence type="ECO:0000259" key="6">
    <source>
        <dbReference type="Pfam" id="PF15459"/>
    </source>
</evidence>
<dbReference type="AlphaFoldDB" id="A0A8J4B7L3"/>
<evidence type="ECO:0000313" key="8">
    <source>
        <dbReference type="Proteomes" id="UP000747399"/>
    </source>
</evidence>
<dbReference type="GO" id="GO:0003677">
    <property type="term" value="F:DNA binding"/>
    <property type="evidence" value="ECO:0007669"/>
    <property type="project" value="TreeGrafter"/>
</dbReference>
<evidence type="ECO:0000256" key="1">
    <source>
        <dbReference type="ARBA" id="ARBA00004123"/>
    </source>
</evidence>
<gene>
    <name evidence="7" type="ORF">Vafri_8781</name>
</gene>
<accession>A0A8J4B7L3</accession>
<comment type="subcellular location">
    <subcellularLocation>
        <location evidence="1">Nucleus</location>
    </subcellularLocation>
</comment>
<keyword evidence="8" id="KW-1185">Reference proteome</keyword>
<evidence type="ECO:0000256" key="3">
    <source>
        <dbReference type="ARBA" id="ARBA00023242"/>
    </source>
</evidence>
<feature type="domain" description="Ribosomal RNA-processing protein 14/surfeit locus protein 6 C-terminal" evidence="5">
    <location>
        <begin position="137"/>
        <end position="354"/>
    </location>
</feature>
<reference evidence="7" key="1">
    <citation type="journal article" date="2021" name="Proc. Natl. Acad. Sci. U.S.A.">
        <title>Three genomes in the algal genus Volvox reveal the fate of a haploid sex-determining region after a transition to homothallism.</title>
        <authorList>
            <person name="Yamamoto K."/>
            <person name="Hamaji T."/>
            <person name="Kawai-Toyooka H."/>
            <person name="Matsuzaki R."/>
            <person name="Takahashi F."/>
            <person name="Nishimura Y."/>
            <person name="Kawachi M."/>
            <person name="Noguchi H."/>
            <person name="Minakuchi Y."/>
            <person name="Umen J.G."/>
            <person name="Toyoda A."/>
            <person name="Nozaki H."/>
        </authorList>
    </citation>
    <scope>NUCLEOTIDE SEQUENCE</scope>
    <source>
        <strain evidence="7">NIES-3780</strain>
    </source>
</reference>
<feature type="compositionally biased region" description="Basic and acidic residues" evidence="4">
    <location>
        <begin position="338"/>
        <end position="353"/>
    </location>
</feature>
<dbReference type="InterPro" id="IPR029188">
    <property type="entry name" value="Rrp14_N"/>
</dbReference>
<evidence type="ECO:0000256" key="2">
    <source>
        <dbReference type="ARBA" id="ARBA00005904"/>
    </source>
</evidence>
<feature type="region of interest" description="Disordered" evidence="4">
    <location>
        <begin position="138"/>
        <end position="253"/>
    </location>
</feature>
<feature type="domain" description="Ribosomal RNA-processing protein 14 N-terminal" evidence="6">
    <location>
        <begin position="5"/>
        <end position="63"/>
    </location>
</feature>
<dbReference type="InterPro" id="IPR007019">
    <property type="entry name" value="SURF6"/>
</dbReference>
<dbReference type="GO" id="GO:0003723">
    <property type="term" value="F:RNA binding"/>
    <property type="evidence" value="ECO:0007669"/>
    <property type="project" value="TreeGrafter"/>
</dbReference>
<feature type="compositionally biased region" description="Basic and acidic residues" evidence="4">
    <location>
        <begin position="72"/>
        <end position="81"/>
    </location>
</feature>
<dbReference type="GO" id="GO:0005730">
    <property type="term" value="C:nucleolus"/>
    <property type="evidence" value="ECO:0007669"/>
    <property type="project" value="TreeGrafter"/>
</dbReference>
<comment type="caution">
    <text evidence="7">The sequence shown here is derived from an EMBL/GenBank/DDBJ whole genome shotgun (WGS) entry which is preliminary data.</text>
</comment>
<feature type="compositionally biased region" description="Basic and acidic residues" evidence="4">
    <location>
        <begin position="225"/>
        <end position="239"/>
    </location>
</feature>
<dbReference type="EMBL" id="BNCO01000014">
    <property type="protein sequence ID" value="GIL53095.1"/>
    <property type="molecule type" value="Genomic_DNA"/>
</dbReference>
<dbReference type="GO" id="GO:0042273">
    <property type="term" value="P:ribosomal large subunit biogenesis"/>
    <property type="evidence" value="ECO:0007669"/>
    <property type="project" value="TreeGrafter"/>
</dbReference>